<gene>
    <name evidence="5" type="ORF">D0Y65_023666</name>
</gene>
<dbReference type="InterPro" id="IPR013538">
    <property type="entry name" value="ASHA1/2-like_C"/>
</dbReference>
<keyword evidence="6" id="KW-1185">Reference proteome</keyword>
<evidence type="ECO:0000259" key="4">
    <source>
        <dbReference type="Pfam" id="PF09229"/>
    </source>
</evidence>
<feature type="compositionally biased region" description="Low complexity" evidence="2">
    <location>
        <begin position="93"/>
        <end position="107"/>
    </location>
</feature>
<accession>A0A445IYZ8</accession>
<dbReference type="EMBL" id="QZWG01000009">
    <property type="protein sequence ID" value="RZB91347.1"/>
    <property type="molecule type" value="Genomic_DNA"/>
</dbReference>
<dbReference type="SUPFAM" id="SSF55961">
    <property type="entry name" value="Bet v1-like"/>
    <property type="match status" value="1"/>
</dbReference>
<dbReference type="Pfam" id="PF08327">
    <property type="entry name" value="AHSA1"/>
    <property type="match status" value="1"/>
</dbReference>
<evidence type="ECO:0000256" key="1">
    <source>
        <dbReference type="ARBA" id="ARBA00006817"/>
    </source>
</evidence>
<evidence type="ECO:0000313" key="6">
    <source>
        <dbReference type="Proteomes" id="UP000289340"/>
    </source>
</evidence>
<keyword evidence="5" id="KW-0346">Stress response</keyword>
<dbReference type="Gene3D" id="3.15.10.20">
    <property type="entry name" value="Activator of Hsp90 ATPase Aha1, N-terminal domain"/>
    <property type="match status" value="1"/>
</dbReference>
<dbReference type="Gene3D" id="3.30.530.20">
    <property type="match status" value="1"/>
</dbReference>
<feature type="region of interest" description="Disordered" evidence="2">
    <location>
        <begin position="85"/>
        <end position="119"/>
    </location>
</feature>
<dbReference type="InterPro" id="IPR036338">
    <property type="entry name" value="Aha1"/>
</dbReference>
<dbReference type="InterPro" id="IPR023393">
    <property type="entry name" value="START-like_dom_sf"/>
</dbReference>
<comment type="caution">
    <text evidence="5">The sequence shown here is derived from an EMBL/GenBank/DDBJ whole genome shotgun (WGS) entry which is preliminary data.</text>
</comment>
<comment type="similarity">
    <text evidence="1">Belongs to the AHA1 family.</text>
</comment>
<dbReference type="Proteomes" id="UP000289340">
    <property type="component" value="Chromosome 9"/>
</dbReference>
<protein>
    <submittedName>
        <fullName evidence="5">Activator of 90 kDa heat shock protein ATPase-like 1</fullName>
    </submittedName>
</protein>
<name>A0A445IYZ8_GLYSO</name>
<sequence>MTSLSSLNGKAYVNVCKGKMIPGYEISLTPNWQGEAKDSQGTSLLKVDDTIKIPYIFDENADEDPKSMTKGGPVKDEYKPKKVVRSLSSSPLTMTTTTTMTTKTTTTPKKKEKEKNGRKSISMMERFNCRAKDFYEILMDENRWKGFTQSNARNIKEVGGEFSIFDGSMTGTNLELQEAKLIVQRWRFGSWNDGVQSTCDNVIICVVHLQVRLMFEEPDELVLLPYVQSVSTKLLFLENLPNGSAMSKKMVSWSKCVPSCWISHDWRILLVMRIVRVKHVSFCLMEVKCVCFCLMVANRVCF</sequence>
<proteinExistence type="inferred from homology"/>
<organism evidence="5 6">
    <name type="scientific">Glycine soja</name>
    <name type="common">Wild soybean</name>
    <dbReference type="NCBI Taxonomy" id="3848"/>
    <lineage>
        <taxon>Eukaryota</taxon>
        <taxon>Viridiplantae</taxon>
        <taxon>Streptophyta</taxon>
        <taxon>Embryophyta</taxon>
        <taxon>Tracheophyta</taxon>
        <taxon>Spermatophyta</taxon>
        <taxon>Magnoliopsida</taxon>
        <taxon>eudicotyledons</taxon>
        <taxon>Gunneridae</taxon>
        <taxon>Pentapetalae</taxon>
        <taxon>rosids</taxon>
        <taxon>fabids</taxon>
        <taxon>Fabales</taxon>
        <taxon>Fabaceae</taxon>
        <taxon>Papilionoideae</taxon>
        <taxon>50 kb inversion clade</taxon>
        <taxon>NPAAA clade</taxon>
        <taxon>indigoferoid/millettioid clade</taxon>
        <taxon>Phaseoleae</taxon>
        <taxon>Glycine</taxon>
        <taxon>Glycine subgen. Soja</taxon>
    </lineage>
</organism>
<feature type="domain" description="Activator of Hsp90 ATPase AHSA1-like N-terminal" evidence="4">
    <location>
        <begin position="2"/>
        <end position="86"/>
    </location>
</feature>
<dbReference type="Pfam" id="PF09229">
    <property type="entry name" value="Aha1_N"/>
    <property type="match status" value="1"/>
</dbReference>
<dbReference type="SUPFAM" id="SSF103111">
    <property type="entry name" value="Activator of Hsp90 ATPase, Aha1"/>
    <property type="match status" value="1"/>
</dbReference>
<dbReference type="GO" id="GO:0051087">
    <property type="term" value="F:protein-folding chaperone binding"/>
    <property type="evidence" value="ECO:0007669"/>
    <property type="project" value="InterPro"/>
</dbReference>
<dbReference type="InterPro" id="IPR015310">
    <property type="entry name" value="AHSA1-like_N"/>
</dbReference>
<reference evidence="5 6" key="1">
    <citation type="submission" date="2018-09" db="EMBL/GenBank/DDBJ databases">
        <title>A high-quality reference genome of wild soybean provides a powerful tool to mine soybean genomes.</title>
        <authorList>
            <person name="Xie M."/>
            <person name="Chung C.Y.L."/>
            <person name="Li M.-W."/>
            <person name="Wong F.-L."/>
            <person name="Chan T.-F."/>
            <person name="Lam H.-M."/>
        </authorList>
    </citation>
    <scope>NUCLEOTIDE SEQUENCE [LARGE SCALE GENOMIC DNA]</scope>
    <source>
        <strain evidence="6">cv. W05</strain>
        <tissue evidence="5">Hypocotyl of etiolated seedlings</tissue>
    </source>
</reference>
<evidence type="ECO:0000313" key="5">
    <source>
        <dbReference type="EMBL" id="RZB91347.1"/>
    </source>
</evidence>
<dbReference type="GO" id="GO:0001671">
    <property type="term" value="F:ATPase activator activity"/>
    <property type="evidence" value="ECO:0007669"/>
    <property type="project" value="InterPro"/>
</dbReference>
<dbReference type="AlphaFoldDB" id="A0A445IYZ8"/>
<evidence type="ECO:0000256" key="2">
    <source>
        <dbReference type="SAM" id="MobiDB-lite"/>
    </source>
</evidence>
<evidence type="ECO:0000259" key="3">
    <source>
        <dbReference type="Pfam" id="PF08327"/>
    </source>
</evidence>
<feature type="domain" description="Activator of Hsp90 ATPase homologue 1/2-like C-terminal" evidence="3">
    <location>
        <begin position="133"/>
        <end position="218"/>
    </location>
</feature>